<dbReference type="Gene3D" id="3.60.15.10">
    <property type="entry name" value="Ribonuclease Z/Hydroxyacylglutathione hydrolase-like"/>
    <property type="match status" value="2"/>
</dbReference>
<dbReference type="Proteomes" id="UP001222932">
    <property type="component" value="Unassembled WGS sequence"/>
</dbReference>
<name>A0AAD3TRK2_9TREE</name>
<dbReference type="GO" id="GO:0070292">
    <property type="term" value="P:N-acylphosphatidylethanolamine metabolic process"/>
    <property type="evidence" value="ECO:0007669"/>
    <property type="project" value="TreeGrafter"/>
</dbReference>
<reference evidence="3" key="2">
    <citation type="submission" date="2023-06" db="EMBL/GenBank/DDBJ databases">
        <authorList>
            <person name="Kobayashi Y."/>
            <person name="Kayamori A."/>
            <person name="Aoki K."/>
            <person name="Shiwa Y."/>
            <person name="Fujita N."/>
            <person name="Sugita T."/>
            <person name="Iwasaki W."/>
            <person name="Tanaka N."/>
            <person name="Takashima M."/>
        </authorList>
    </citation>
    <scope>NUCLEOTIDE SEQUENCE</scope>
    <source>
        <strain evidence="3">HIS016</strain>
    </source>
</reference>
<dbReference type="Pfam" id="PF12706">
    <property type="entry name" value="Lactamase_B_2"/>
    <property type="match status" value="1"/>
</dbReference>
<dbReference type="InterPro" id="IPR036866">
    <property type="entry name" value="RibonucZ/Hydroxyglut_hydro"/>
</dbReference>
<dbReference type="GO" id="GO:0070290">
    <property type="term" value="F:N-acylphosphatidylethanolamine-specific phospholipase D activity"/>
    <property type="evidence" value="ECO:0007669"/>
    <property type="project" value="TreeGrafter"/>
</dbReference>
<organism evidence="3 4">
    <name type="scientific">Cutaneotrichosporon spelunceum</name>
    <dbReference type="NCBI Taxonomy" id="1672016"/>
    <lineage>
        <taxon>Eukaryota</taxon>
        <taxon>Fungi</taxon>
        <taxon>Dikarya</taxon>
        <taxon>Basidiomycota</taxon>
        <taxon>Agaricomycotina</taxon>
        <taxon>Tremellomycetes</taxon>
        <taxon>Trichosporonales</taxon>
        <taxon>Trichosporonaceae</taxon>
        <taxon>Cutaneotrichosporon</taxon>
    </lineage>
</organism>
<evidence type="ECO:0000256" key="1">
    <source>
        <dbReference type="SAM" id="MobiDB-lite"/>
    </source>
</evidence>
<evidence type="ECO:0000259" key="2">
    <source>
        <dbReference type="Pfam" id="PF12706"/>
    </source>
</evidence>
<dbReference type="GO" id="GO:0070291">
    <property type="term" value="P:N-acylethanolamine metabolic process"/>
    <property type="evidence" value="ECO:0007669"/>
    <property type="project" value="TreeGrafter"/>
</dbReference>
<dbReference type="PANTHER" id="PTHR15032">
    <property type="entry name" value="N-ACYL-PHOSPHATIDYLETHANOLAMINE-HYDROLYZING PHOSPHOLIPASE D"/>
    <property type="match status" value="1"/>
</dbReference>
<reference evidence="3" key="1">
    <citation type="journal article" date="2023" name="BMC Genomics">
        <title>Chromosome-level genome assemblies of Cutaneotrichosporon spp. (Trichosporonales, Basidiomycota) reveal imbalanced evolution between nucleotide sequences and chromosome synteny.</title>
        <authorList>
            <person name="Kobayashi Y."/>
            <person name="Kayamori A."/>
            <person name="Aoki K."/>
            <person name="Shiwa Y."/>
            <person name="Matsutani M."/>
            <person name="Fujita N."/>
            <person name="Sugita T."/>
            <person name="Iwasaki W."/>
            <person name="Tanaka N."/>
            <person name="Takashima M."/>
        </authorList>
    </citation>
    <scope>NUCLEOTIDE SEQUENCE</scope>
    <source>
        <strain evidence="3">HIS016</strain>
    </source>
</reference>
<gene>
    <name evidence="3" type="ORF">CspeluHIS016_0206030</name>
</gene>
<evidence type="ECO:0000313" key="3">
    <source>
        <dbReference type="EMBL" id="GMK55547.1"/>
    </source>
</evidence>
<dbReference type="SUPFAM" id="SSF56281">
    <property type="entry name" value="Metallo-hydrolase/oxidoreductase"/>
    <property type="match status" value="1"/>
</dbReference>
<comment type="caution">
    <text evidence="3">The sequence shown here is derived from an EMBL/GenBank/DDBJ whole genome shotgun (WGS) entry which is preliminary data.</text>
</comment>
<feature type="domain" description="Metallo-beta-lactamase" evidence="2">
    <location>
        <begin position="299"/>
        <end position="430"/>
    </location>
</feature>
<dbReference type="AlphaFoldDB" id="A0AAD3TRK2"/>
<dbReference type="PANTHER" id="PTHR15032:SF35">
    <property type="entry name" value="METALLO-BETA-LACTAMASE DOMAIN-CONTAINING PROTEIN"/>
    <property type="match status" value="1"/>
</dbReference>
<proteinExistence type="predicted"/>
<feature type="region of interest" description="Disordered" evidence="1">
    <location>
        <begin position="144"/>
        <end position="194"/>
    </location>
</feature>
<dbReference type="InterPro" id="IPR001279">
    <property type="entry name" value="Metallo-B-lactamas"/>
</dbReference>
<keyword evidence="4" id="KW-1185">Reference proteome</keyword>
<dbReference type="EMBL" id="BTCM01000002">
    <property type="protein sequence ID" value="GMK55547.1"/>
    <property type="molecule type" value="Genomic_DNA"/>
</dbReference>
<dbReference type="GO" id="GO:0005737">
    <property type="term" value="C:cytoplasm"/>
    <property type="evidence" value="ECO:0007669"/>
    <property type="project" value="TreeGrafter"/>
</dbReference>
<accession>A0AAD3TRK2</accession>
<sequence length="473" mass="52520">MMAMLRRAAVVLPLAWAGVWLGYYAYTDTLRRLHIRSRNKELGATLQKLGAADEPASEEEKAAIKKRFSSLRFAGRYWNPYIEWREQGAWEWALWKVILSTINGKLFYFNGDLPVERPIPDLPIEAPDFALLYGKDARVHIPVSTDDEGTENGHACYSNGHGNRHANEQANGHASGDANGDANTRSNSHGAGHTSEEIILPALARRHRTHQGGADIDITDKLTITWMGQSTTYVTLDKLAILTDPALQDRTIPSTLAPQRIRPAPCTYGDLKRVDLVLVSHNCEWILPMGAGDFLRSLGVTRVTELDWWQESTHTLQRPGEPDRTYTITAVPVMHWSARSPTDTNATLWSAFHVKSDTDTPRSFIHLGDTGYSPSLYEAVGRVLGPIDLAAIPIGSYEPRWHMHLQHTDPEGAVRMALNLGAKKSIGVHWGTWIMSDEPYNMPPIDLAKARTKLGVSEDAFSTVPVGRTVVVA</sequence>
<protein>
    <recommendedName>
        <fullName evidence="2">Metallo-beta-lactamase domain-containing protein</fullName>
    </recommendedName>
</protein>
<evidence type="ECO:0000313" key="4">
    <source>
        <dbReference type="Proteomes" id="UP001222932"/>
    </source>
</evidence>